<sequence>MGSLVGPLTTTFVAPTTCPTSFSNTYVDERTVLAIGPLRKHTECFPKNFVAVRDFYYSPGVCPAGYETACSSFNSAGTVTETVVTCCPRSFTCQTESIFPEQITFGCVSRTGATWTFPTLTVLSSGEPVSVKSLAFTDPLGNTGGVNAFSIQIRYQSTDFTTPTITSAVRPPQPHCLRQN</sequence>
<evidence type="ECO:0000313" key="1">
    <source>
        <dbReference type="EMBL" id="KAK1754369.1"/>
    </source>
</evidence>
<dbReference type="Proteomes" id="UP001239445">
    <property type="component" value="Unassembled WGS sequence"/>
</dbReference>
<proteinExistence type="predicted"/>
<keyword evidence="2" id="KW-1185">Reference proteome</keyword>
<organism evidence="1 2">
    <name type="scientific">Echria macrotheca</name>
    <dbReference type="NCBI Taxonomy" id="438768"/>
    <lineage>
        <taxon>Eukaryota</taxon>
        <taxon>Fungi</taxon>
        <taxon>Dikarya</taxon>
        <taxon>Ascomycota</taxon>
        <taxon>Pezizomycotina</taxon>
        <taxon>Sordariomycetes</taxon>
        <taxon>Sordariomycetidae</taxon>
        <taxon>Sordariales</taxon>
        <taxon>Schizotheciaceae</taxon>
        <taxon>Echria</taxon>
    </lineage>
</organism>
<evidence type="ECO:0000313" key="2">
    <source>
        <dbReference type="Proteomes" id="UP001239445"/>
    </source>
</evidence>
<protein>
    <submittedName>
        <fullName evidence="1">Uncharacterized protein</fullName>
    </submittedName>
</protein>
<dbReference type="AlphaFoldDB" id="A0AAJ0BBQ4"/>
<accession>A0AAJ0BBQ4</accession>
<reference evidence="1" key="1">
    <citation type="submission" date="2023-06" db="EMBL/GenBank/DDBJ databases">
        <title>Genome-scale phylogeny and comparative genomics of the fungal order Sordariales.</title>
        <authorList>
            <consortium name="Lawrence Berkeley National Laboratory"/>
            <person name="Hensen N."/>
            <person name="Bonometti L."/>
            <person name="Westerberg I."/>
            <person name="Brannstrom I.O."/>
            <person name="Guillou S."/>
            <person name="Cros-Aarteil S."/>
            <person name="Calhoun S."/>
            <person name="Haridas S."/>
            <person name="Kuo A."/>
            <person name="Mondo S."/>
            <person name="Pangilinan J."/>
            <person name="Riley R."/>
            <person name="Labutti K."/>
            <person name="Andreopoulos B."/>
            <person name="Lipzen A."/>
            <person name="Chen C."/>
            <person name="Yanf M."/>
            <person name="Daum C."/>
            <person name="Ng V."/>
            <person name="Clum A."/>
            <person name="Steindorff A."/>
            <person name="Ohm R."/>
            <person name="Martin F."/>
            <person name="Silar P."/>
            <person name="Natvig D."/>
            <person name="Lalanne C."/>
            <person name="Gautier V."/>
            <person name="Ament-Velasquez S.L."/>
            <person name="Kruys A."/>
            <person name="Hutchinson M.I."/>
            <person name="Powell A.J."/>
            <person name="Barry K."/>
            <person name="Miller A.N."/>
            <person name="Grigoriev I.V."/>
            <person name="Debuchy R."/>
            <person name="Gladieux P."/>
            <person name="Thoren M.H."/>
            <person name="Johannesson H."/>
        </authorList>
    </citation>
    <scope>NUCLEOTIDE SEQUENCE</scope>
    <source>
        <strain evidence="1">PSN4</strain>
    </source>
</reference>
<comment type="caution">
    <text evidence="1">The sequence shown here is derived from an EMBL/GenBank/DDBJ whole genome shotgun (WGS) entry which is preliminary data.</text>
</comment>
<gene>
    <name evidence="1" type="ORF">QBC47DRAFT_216898</name>
</gene>
<dbReference type="EMBL" id="MU839835">
    <property type="protein sequence ID" value="KAK1754369.1"/>
    <property type="molecule type" value="Genomic_DNA"/>
</dbReference>
<name>A0AAJ0BBQ4_9PEZI</name>